<accession>A0A4R0ML88</accession>
<keyword evidence="1" id="KW-0028">Amino-acid biosynthesis</keyword>
<dbReference type="GO" id="GO:0016746">
    <property type="term" value="F:acyltransferase activity"/>
    <property type="evidence" value="ECO:0007669"/>
    <property type="project" value="UniProtKB-KW"/>
</dbReference>
<dbReference type="InterPro" id="IPR011004">
    <property type="entry name" value="Trimer_LpxA-like_sf"/>
</dbReference>
<dbReference type="InterPro" id="IPR045304">
    <property type="entry name" value="LbH_SAT"/>
</dbReference>
<protein>
    <submittedName>
        <fullName evidence="4">Serine acetyltransferase</fullName>
    </submittedName>
</protein>
<evidence type="ECO:0000313" key="5">
    <source>
        <dbReference type="Proteomes" id="UP000291117"/>
    </source>
</evidence>
<keyword evidence="5" id="KW-1185">Reference proteome</keyword>
<comment type="caution">
    <text evidence="4">The sequence shown here is derived from an EMBL/GenBank/DDBJ whole genome shotgun (WGS) entry which is preliminary data.</text>
</comment>
<dbReference type="PANTHER" id="PTHR42811">
    <property type="entry name" value="SERINE ACETYLTRANSFERASE"/>
    <property type="match status" value="1"/>
</dbReference>
<dbReference type="GO" id="GO:0008652">
    <property type="term" value="P:amino acid biosynthetic process"/>
    <property type="evidence" value="ECO:0007669"/>
    <property type="project" value="UniProtKB-KW"/>
</dbReference>
<dbReference type="InterPro" id="IPR042122">
    <property type="entry name" value="Ser_AcTrfase_N_sf"/>
</dbReference>
<name>A0A4R0ML88_9SPHI</name>
<evidence type="ECO:0000256" key="3">
    <source>
        <dbReference type="ARBA" id="ARBA00023315"/>
    </source>
</evidence>
<gene>
    <name evidence="4" type="ORF">EZ444_22595</name>
</gene>
<organism evidence="4 5">
    <name type="scientific">Pedobacter hiemivivus</name>
    <dbReference type="NCBI Taxonomy" id="2530454"/>
    <lineage>
        <taxon>Bacteria</taxon>
        <taxon>Pseudomonadati</taxon>
        <taxon>Bacteroidota</taxon>
        <taxon>Sphingobacteriia</taxon>
        <taxon>Sphingobacteriales</taxon>
        <taxon>Sphingobacteriaceae</taxon>
        <taxon>Pedobacter</taxon>
    </lineage>
</organism>
<keyword evidence="3" id="KW-0012">Acyltransferase</keyword>
<keyword evidence="2 4" id="KW-0808">Transferase</keyword>
<dbReference type="OrthoDB" id="9801456at2"/>
<dbReference type="InterPro" id="IPR053376">
    <property type="entry name" value="Serine_acetyltransferase"/>
</dbReference>
<dbReference type="Gene3D" id="1.10.3130.10">
    <property type="entry name" value="serine acetyltransferase, domain 1"/>
    <property type="match status" value="1"/>
</dbReference>
<evidence type="ECO:0000313" key="4">
    <source>
        <dbReference type="EMBL" id="TCC87421.1"/>
    </source>
</evidence>
<dbReference type="NCBIfam" id="NF041874">
    <property type="entry name" value="EPS_EpsC"/>
    <property type="match status" value="1"/>
</dbReference>
<dbReference type="SUPFAM" id="SSF51161">
    <property type="entry name" value="Trimeric LpxA-like enzymes"/>
    <property type="match status" value="1"/>
</dbReference>
<evidence type="ECO:0000256" key="1">
    <source>
        <dbReference type="ARBA" id="ARBA00022605"/>
    </source>
</evidence>
<dbReference type="Proteomes" id="UP000291117">
    <property type="component" value="Unassembled WGS sequence"/>
</dbReference>
<dbReference type="EMBL" id="SJSM01000023">
    <property type="protein sequence ID" value="TCC87421.1"/>
    <property type="molecule type" value="Genomic_DNA"/>
</dbReference>
<dbReference type="AlphaFoldDB" id="A0A4R0ML88"/>
<dbReference type="Gene3D" id="2.160.10.10">
    <property type="entry name" value="Hexapeptide repeat proteins"/>
    <property type="match status" value="1"/>
</dbReference>
<evidence type="ECO:0000256" key="2">
    <source>
        <dbReference type="ARBA" id="ARBA00022679"/>
    </source>
</evidence>
<sequence length="270" mass="29994">MNEEFYLHIFNKQNRIEPVPSNQEIADWAINLMNLLYPERLTTPDYSINEIKRLFLKQEKELVRLLNATKACEDFNNEGIVTAFFEGLPELYRKMNTDIAAILSGDPAAKNEFEIIRSYPGFLAIALYRIAHVLLNAHVPLVPRILTEYGHSLTGIDIHPGALIGEYLYIDHGTGLVIGETTVIGNHVKLYQGVTLGALSVEKYMADTKRHPTIQDHVIIYSGATILGGETVVGANSIIGGNVWLTKSVPAGSTVYNQSSIKVIETKDTK</sequence>
<proteinExistence type="predicted"/>
<dbReference type="CDD" id="cd03354">
    <property type="entry name" value="LbH_SAT"/>
    <property type="match status" value="1"/>
</dbReference>
<dbReference type="RefSeq" id="WP_131611622.1">
    <property type="nucleotide sequence ID" value="NZ_SJSM01000023.1"/>
</dbReference>
<reference evidence="4 5" key="1">
    <citation type="submission" date="2019-02" db="EMBL/GenBank/DDBJ databases">
        <title>Pedobacter sp. RP-3-8 sp. nov., isolated from Arctic soil.</title>
        <authorList>
            <person name="Dahal R.H."/>
        </authorList>
    </citation>
    <scope>NUCLEOTIDE SEQUENCE [LARGE SCALE GENOMIC DNA]</scope>
    <source>
        <strain evidence="4 5">RP-3-8</strain>
    </source>
</reference>